<name>A0A0B7ANX9_9EUPU</name>
<dbReference type="InterPro" id="IPR036291">
    <property type="entry name" value="NAD(P)-bd_dom_sf"/>
</dbReference>
<protein>
    <recommendedName>
        <fullName evidence="3">Retinol dehydrogenase 13</fullName>
    </recommendedName>
</protein>
<dbReference type="GO" id="GO:0016491">
    <property type="term" value="F:oxidoreductase activity"/>
    <property type="evidence" value="ECO:0007669"/>
    <property type="project" value="UniProtKB-KW"/>
</dbReference>
<dbReference type="NCBIfam" id="NF004846">
    <property type="entry name" value="PRK06197.1"/>
    <property type="match status" value="1"/>
</dbReference>
<organism evidence="2">
    <name type="scientific">Arion vulgaris</name>
    <dbReference type="NCBI Taxonomy" id="1028688"/>
    <lineage>
        <taxon>Eukaryota</taxon>
        <taxon>Metazoa</taxon>
        <taxon>Spiralia</taxon>
        <taxon>Lophotrochozoa</taxon>
        <taxon>Mollusca</taxon>
        <taxon>Gastropoda</taxon>
        <taxon>Heterobranchia</taxon>
        <taxon>Euthyneura</taxon>
        <taxon>Panpulmonata</taxon>
        <taxon>Eupulmonata</taxon>
        <taxon>Stylommatophora</taxon>
        <taxon>Helicina</taxon>
        <taxon>Arionoidea</taxon>
        <taxon>Arionidae</taxon>
        <taxon>Arion</taxon>
    </lineage>
</organism>
<evidence type="ECO:0008006" key="3">
    <source>
        <dbReference type="Google" id="ProtNLM"/>
    </source>
</evidence>
<dbReference type="AlphaFoldDB" id="A0A0B7ANX9"/>
<reference evidence="2" key="1">
    <citation type="submission" date="2014-12" db="EMBL/GenBank/DDBJ databases">
        <title>Insight into the proteome of Arion vulgaris.</title>
        <authorList>
            <person name="Aradska J."/>
            <person name="Bulat T."/>
            <person name="Smidak R."/>
            <person name="Sarate P."/>
            <person name="Gangsoo J."/>
            <person name="Sialana F."/>
            <person name="Bilban M."/>
            <person name="Lubec G."/>
        </authorList>
    </citation>
    <scope>NUCLEOTIDE SEQUENCE</scope>
    <source>
        <tissue evidence="2">Skin</tissue>
    </source>
</reference>
<dbReference type="Gene3D" id="3.40.50.720">
    <property type="entry name" value="NAD(P)-binding Rossmann-like Domain"/>
    <property type="match status" value="1"/>
</dbReference>
<dbReference type="PANTHER" id="PTHR43157:SF31">
    <property type="entry name" value="PHOSPHATIDYLINOSITOL-GLYCAN BIOSYNTHESIS CLASS F PROTEIN"/>
    <property type="match status" value="1"/>
</dbReference>
<dbReference type="SUPFAM" id="SSF51735">
    <property type="entry name" value="NAD(P)-binding Rossmann-fold domains"/>
    <property type="match status" value="1"/>
</dbReference>
<dbReference type="PRINTS" id="PR00081">
    <property type="entry name" value="GDHRDH"/>
</dbReference>
<evidence type="ECO:0000313" key="2">
    <source>
        <dbReference type="EMBL" id="CEK81615.1"/>
    </source>
</evidence>
<proteinExistence type="predicted"/>
<dbReference type="InterPro" id="IPR002347">
    <property type="entry name" value="SDR_fam"/>
</dbReference>
<dbReference type="PANTHER" id="PTHR43157">
    <property type="entry name" value="PHOSPHATIDYLINOSITOL-GLYCAN BIOSYNTHESIS CLASS F PROTEIN-RELATED"/>
    <property type="match status" value="1"/>
</dbReference>
<dbReference type="Pfam" id="PF00106">
    <property type="entry name" value="adh_short"/>
    <property type="match status" value="1"/>
</dbReference>
<dbReference type="EMBL" id="HACG01034750">
    <property type="protein sequence ID" value="CEK81615.1"/>
    <property type="molecule type" value="Transcribed_RNA"/>
</dbReference>
<gene>
    <name evidence="2" type="primary">ORF126956</name>
</gene>
<keyword evidence="1" id="KW-0560">Oxidoreductase</keyword>
<evidence type="ECO:0000256" key="1">
    <source>
        <dbReference type="ARBA" id="ARBA00023002"/>
    </source>
</evidence>
<sequence length="348" mass="37728">MALSTYLVPLALIGSLIGATRLLGVKRECTRCTDVAIVLVVGGLVLLKKYMAGGQYSGNATIKGKTVIITGANTGIGLETAKELAKRGGRVILACRDTVKGEAVRKAIVEETGNNNVILKKLDLTSFASIKAFAKDINESESHLEILINNAGVMAIPKTLTEDGIEMQFGVNHIGHFLLTQLLLDKIKASAPSRILNVSSSAHLFGKINFDDLNSAKSYSKTQAYFQSKLANVLHARELSRRLEGTGVTANSLHPGAVNTELTRHVPFIDGTFLGRILVLPIRYFIFKTTFEGAQTSIRLAVDPALETVTGKYFRDCKIVSEGARAKDDEVAKRLWTISEAWIKGNID</sequence>
<accession>A0A0B7ANX9</accession>